<evidence type="ECO:0000256" key="2">
    <source>
        <dbReference type="SAM" id="MobiDB-lite"/>
    </source>
</evidence>
<protein>
    <recommendedName>
        <fullName evidence="3">CCHC-type domain-containing protein</fullName>
    </recommendedName>
</protein>
<dbReference type="InterPro" id="IPR040256">
    <property type="entry name" value="At4g02000-like"/>
</dbReference>
<feature type="domain" description="CCHC-type" evidence="3">
    <location>
        <begin position="254"/>
        <end position="268"/>
    </location>
</feature>
<keyword evidence="5" id="KW-1185">Reference proteome</keyword>
<gene>
    <name evidence="4" type="ORF">CMV_005545</name>
</gene>
<dbReference type="GO" id="GO:0003676">
    <property type="term" value="F:nucleic acid binding"/>
    <property type="evidence" value="ECO:0007669"/>
    <property type="project" value="InterPro"/>
</dbReference>
<evidence type="ECO:0000313" key="4">
    <source>
        <dbReference type="EMBL" id="KAF3970795.1"/>
    </source>
</evidence>
<keyword evidence="1" id="KW-0863">Zinc-finger</keyword>
<dbReference type="Proteomes" id="UP000737018">
    <property type="component" value="Unassembled WGS sequence"/>
</dbReference>
<dbReference type="PANTHER" id="PTHR31286:SF99">
    <property type="entry name" value="DUF4283 DOMAIN-CONTAINING PROTEIN"/>
    <property type="match status" value="1"/>
</dbReference>
<evidence type="ECO:0000256" key="1">
    <source>
        <dbReference type="PROSITE-ProRule" id="PRU00047"/>
    </source>
</evidence>
<organism evidence="4 5">
    <name type="scientific">Castanea mollissima</name>
    <name type="common">Chinese chestnut</name>
    <dbReference type="NCBI Taxonomy" id="60419"/>
    <lineage>
        <taxon>Eukaryota</taxon>
        <taxon>Viridiplantae</taxon>
        <taxon>Streptophyta</taxon>
        <taxon>Embryophyta</taxon>
        <taxon>Tracheophyta</taxon>
        <taxon>Spermatophyta</taxon>
        <taxon>Magnoliopsida</taxon>
        <taxon>eudicotyledons</taxon>
        <taxon>Gunneridae</taxon>
        <taxon>Pentapetalae</taxon>
        <taxon>rosids</taxon>
        <taxon>fabids</taxon>
        <taxon>Fagales</taxon>
        <taxon>Fagaceae</taxon>
        <taxon>Castanea</taxon>
    </lineage>
</organism>
<feature type="compositionally biased region" description="Gly residues" evidence="2">
    <location>
        <begin position="568"/>
        <end position="578"/>
    </location>
</feature>
<evidence type="ECO:0000259" key="3">
    <source>
        <dbReference type="PROSITE" id="PS50158"/>
    </source>
</evidence>
<dbReference type="EMBL" id="JRKL02000498">
    <property type="protein sequence ID" value="KAF3970795.1"/>
    <property type="molecule type" value="Genomic_DNA"/>
</dbReference>
<dbReference type="PANTHER" id="PTHR31286">
    <property type="entry name" value="GLYCINE-RICH CELL WALL STRUCTURAL PROTEIN 1.8-LIKE"/>
    <property type="match status" value="1"/>
</dbReference>
<dbReference type="GO" id="GO:0008270">
    <property type="term" value="F:zinc ion binding"/>
    <property type="evidence" value="ECO:0007669"/>
    <property type="project" value="UniProtKB-KW"/>
</dbReference>
<accession>A0A8J4VU94</accession>
<feature type="region of interest" description="Disordered" evidence="2">
    <location>
        <begin position="43"/>
        <end position="68"/>
    </location>
</feature>
<reference evidence="4" key="1">
    <citation type="submission" date="2020-03" db="EMBL/GenBank/DDBJ databases">
        <title>Castanea mollissima Vanexum genome sequencing.</title>
        <authorList>
            <person name="Staton M."/>
        </authorList>
    </citation>
    <scope>NUCLEOTIDE SEQUENCE</scope>
    <source>
        <tissue evidence="4">Leaf</tissue>
    </source>
</reference>
<feature type="compositionally biased region" description="Basic and acidic residues" evidence="2">
    <location>
        <begin position="552"/>
        <end position="562"/>
    </location>
</feature>
<comment type="caution">
    <text evidence="4">The sequence shown here is derived from an EMBL/GenBank/DDBJ whole genome shotgun (WGS) entry which is preliminary data.</text>
</comment>
<dbReference type="OrthoDB" id="1477867at2759"/>
<dbReference type="InterPro" id="IPR025558">
    <property type="entry name" value="DUF4283"/>
</dbReference>
<name>A0A8J4VU94_9ROSI</name>
<dbReference type="PROSITE" id="PS50158">
    <property type="entry name" value="ZF_CCHC"/>
    <property type="match status" value="1"/>
</dbReference>
<dbReference type="AlphaFoldDB" id="A0A8J4VU94"/>
<sequence length="578" mass="63275">MENIFYLSELRIVAQFGYQATTTPKAPEAARLVDAGVTKATLEPTQVPSKESEAAKEKEVSKEKEAAKDKIVKHSKPPLVAKANPPPPTSKAYNQAFAFDGNMEVDIDFDEEVKELREGFAAVKLSKDVKHRIRAVWESSLIDKVYGRSVGFNYIQTKLNALWKPTGRLDVIDLGKEFFLTRFSYKEDQDKVLRNGPWFIGEHLLLIRPQEPNFKPSTTNISSIAVDIDKPLVTNILIGGLQQPVNYEGVHMLCFSCGRIGHRKDACPYVLWSSPKEDMDVEVREDVQVSSSHVGCDMVDPLQGDAVHSTEQKDSYGLWLVVTRKRQGNRGARYKTEGSGVGVLKASGGNAYPQVGLRSNHIRIDKRTSDEAQSRNRVQSHEALPVADHGEQCMGFAIGPDLMEAIQVGSFNVGIAITQAQSALVKSKKDLARSRVFIASDKGNEVPRNSPKLTSSISTAKLINGISTPSEPKFLFTASASNELGYDPDKADFMQSVPSGDFSGEEAIGNGAVKYRCQKQQTESPCLDEDQPSLSAHQDGVGNTYGPTISNAEERSGDRGVEADGMEFEGGGVVPTFC</sequence>
<feature type="compositionally biased region" description="Basic and acidic residues" evidence="2">
    <location>
        <begin position="50"/>
        <end position="68"/>
    </location>
</feature>
<feature type="region of interest" description="Disordered" evidence="2">
    <location>
        <begin position="523"/>
        <end position="578"/>
    </location>
</feature>
<keyword evidence="1" id="KW-0479">Metal-binding</keyword>
<proteinExistence type="predicted"/>
<dbReference type="InterPro" id="IPR001878">
    <property type="entry name" value="Znf_CCHC"/>
</dbReference>
<dbReference type="Pfam" id="PF14111">
    <property type="entry name" value="DUF4283"/>
    <property type="match status" value="1"/>
</dbReference>
<keyword evidence="1" id="KW-0862">Zinc</keyword>
<evidence type="ECO:0000313" key="5">
    <source>
        <dbReference type="Proteomes" id="UP000737018"/>
    </source>
</evidence>